<keyword evidence="3" id="KW-0449">Lipoprotein</keyword>
<keyword evidence="4" id="KW-1185">Reference proteome</keyword>
<evidence type="ECO:0000256" key="1">
    <source>
        <dbReference type="SAM" id="SignalP"/>
    </source>
</evidence>
<evidence type="ECO:0000313" key="3">
    <source>
        <dbReference type="EMBL" id="KIH85654.1"/>
    </source>
</evidence>
<protein>
    <submittedName>
        <fullName evidence="3">Putative Lipoprotein</fullName>
    </submittedName>
</protein>
<evidence type="ECO:0000313" key="4">
    <source>
        <dbReference type="Proteomes" id="UP000031535"/>
    </source>
</evidence>
<name>A0A0C2EI15_9PSED</name>
<proteinExistence type="predicted"/>
<feature type="signal peptide" evidence="1">
    <location>
        <begin position="1"/>
        <end position="23"/>
    </location>
</feature>
<dbReference type="AlphaFoldDB" id="A0A0C2EI15"/>
<accession>A0A0C2EI15</accession>
<organism evidence="3 4">
    <name type="scientific">Pseudomonas batumici</name>
    <dbReference type="NCBI Taxonomy" id="226910"/>
    <lineage>
        <taxon>Bacteria</taxon>
        <taxon>Pseudomonadati</taxon>
        <taxon>Pseudomonadota</taxon>
        <taxon>Gammaproteobacteria</taxon>
        <taxon>Pseudomonadales</taxon>
        <taxon>Pseudomonadaceae</taxon>
        <taxon>Pseudomonas</taxon>
    </lineage>
</organism>
<dbReference type="Pfam" id="PF11738">
    <property type="entry name" value="DUF3298"/>
    <property type="match status" value="1"/>
</dbReference>
<dbReference type="Proteomes" id="UP000031535">
    <property type="component" value="Unassembled WGS sequence"/>
</dbReference>
<feature type="chain" id="PRO_5002160106" evidence="1">
    <location>
        <begin position="24"/>
        <end position="246"/>
    </location>
</feature>
<dbReference type="STRING" id="226910.UCMB321_0630"/>
<sequence>MSFFKIAALTAIALTLGACQSLFQPSLKAPLNVKGDASEQIKPGCNDPDCPLVNIDTVHFPDEPQLDAAVERALLQMARTSPDAPLPASLKVYREQFLASAESRHSSYLQAKVREQHDGLVIVELASYLDDGDAHGMPGRGFITWSRQDHKALSLQDMLLPGQEETFWKLAKVAHNNWQIGNRLDQDFIASWPFRKTPNVTLASDGVILKYNVTTIAPYAMGLIEMNIPYQRLNGVLRPELFPGRS</sequence>
<dbReference type="InterPro" id="IPR021729">
    <property type="entry name" value="DUF3298"/>
</dbReference>
<dbReference type="EMBL" id="JXDG01000005">
    <property type="protein sequence ID" value="KIH85654.1"/>
    <property type="molecule type" value="Genomic_DNA"/>
</dbReference>
<reference evidence="3 4" key="1">
    <citation type="submission" date="2015-01" db="EMBL/GenBank/DDBJ databases">
        <title>Complete genome of Pseudomonas batumici UCM B-321 producer of the batumin antibiotic with strong antistaphilococcal and potential anticancer activity.</title>
        <authorList>
            <person name="Klochko V.V."/>
            <person name="Zelena L.B."/>
            <person name="Elena K.A."/>
            <person name="Reva O.N."/>
        </authorList>
    </citation>
    <scope>NUCLEOTIDE SEQUENCE [LARGE SCALE GENOMIC DNA]</scope>
    <source>
        <strain evidence="3 4">UCM B-321</strain>
    </source>
</reference>
<dbReference type="PATRIC" id="fig|226910.6.peg.628"/>
<dbReference type="OrthoDB" id="8610451at2"/>
<keyword evidence="1" id="KW-0732">Signal</keyword>
<comment type="caution">
    <text evidence="3">The sequence shown here is derived from an EMBL/GenBank/DDBJ whole genome shotgun (WGS) entry which is preliminary data.</text>
</comment>
<dbReference type="PROSITE" id="PS51257">
    <property type="entry name" value="PROKAR_LIPOPROTEIN"/>
    <property type="match status" value="1"/>
</dbReference>
<dbReference type="RefSeq" id="WP_040063805.1">
    <property type="nucleotide sequence ID" value="NZ_JXDG01000005.1"/>
</dbReference>
<dbReference type="Gene3D" id="3.90.640.20">
    <property type="entry name" value="Heat-shock cognate protein, ATPase"/>
    <property type="match status" value="1"/>
</dbReference>
<dbReference type="InterPro" id="IPR037126">
    <property type="entry name" value="PdaC/RsiV-like_sf"/>
</dbReference>
<evidence type="ECO:0000259" key="2">
    <source>
        <dbReference type="Pfam" id="PF11738"/>
    </source>
</evidence>
<feature type="domain" description="DUF3298" evidence="2">
    <location>
        <begin position="157"/>
        <end position="231"/>
    </location>
</feature>
<dbReference type="Gene3D" id="3.30.565.40">
    <property type="entry name" value="Fervidobacterium nodosum Rt17-B1 like"/>
    <property type="match status" value="1"/>
</dbReference>
<gene>
    <name evidence="3" type="ORF">UCMB321_0630</name>
</gene>